<evidence type="ECO:0000259" key="7">
    <source>
        <dbReference type="PROSITE" id="PS51510"/>
    </source>
</evidence>
<feature type="binding site" evidence="5">
    <location>
        <begin position="202"/>
        <end position="207"/>
    </location>
    <ligand>
        <name>ATP</name>
        <dbReference type="ChEBI" id="CHEBI:30616"/>
    </ligand>
</feature>
<keyword evidence="4 5" id="KW-0067">ATP-binding</keyword>
<dbReference type="PROSITE" id="PS51510">
    <property type="entry name" value="PHOSPHAGEN_KINASE_C"/>
    <property type="match status" value="1"/>
</dbReference>
<sequence>MSPHRLVERPLQWTEGGEGYPVAVSSRVRLARNLSGLPFPCRASEEVLDGTVRQILEAPGEALAGGETIVVDAADSLSRRLLVERRLISPAFAAGGRGRVVVVDPLGVVSLMINEEDHLRVQVVLGGLRLGEASRLALAVHEALAASLNFAFDERLGFLTACPTNVGTGMRASVMIHIPALELLGQVGALLREANRLGLTVRGTYGEGTEAQGALYQISNQVTLGLAEEELAEKVGAVTRRIAEEEFRARRTLADNRGAELEDRAWRAWGLLRYGRSLSFKEALAHLSFIHMAGALSVVPPLTAPEWNGLVLAVQPAHLEARSGGDLSPAERDRARGDLIRSRLARKI</sequence>
<evidence type="ECO:0000256" key="2">
    <source>
        <dbReference type="ARBA" id="ARBA00022741"/>
    </source>
</evidence>
<dbReference type="RefSeq" id="WP_274374655.1">
    <property type="nucleotide sequence ID" value="NZ_CP072943.1"/>
</dbReference>
<keyword evidence="1 5" id="KW-0808">Transferase</keyword>
<dbReference type="InterPro" id="IPR023660">
    <property type="entry name" value="Arg_Kinase"/>
</dbReference>
<evidence type="ECO:0000256" key="3">
    <source>
        <dbReference type="ARBA" id="ARBA00022777"/>
    </source>
</evidence>
<gene>
    <name evidence="8" type="ORF">KAR29_05720</name>
</gene>
<dbReference type="GO" id="GO:0046314">
    <property type="term" value="P:phosphocreatine biosynthetic process"/>
    <property type="evidence" value="ECO:0007669"/>
    <property type="project" value="InterPro"/>
</dbReference>
<dbReference type="GO" id="GO:0005615">
    <property type="term" value="C:extracellular space"/>
    <property type="evidence" value="ECO:0007669"/>
    <property type="project" value="TreeGrafter"/>
</dbReference>
<dbReference type="Pfam" id="PF00217">
    <property type="entry name" value="ATP-gua_Ptrans"/>
    <property type="match status" value="1"/>
</dbReference>
<keyword evidence="2 5" id="KW-0547">Nucleotide-binding</keyword>
<evidence type="ECO:0000256" key="6">
    <source>
        <dbReference type="RuleBase" id="RU000505"/>
    </source>
</evidence>
<comment type="caution">
    <text evidence="5">Lacks conserved residue(s) required for the propagation of feature annotation.</text>
</comment>
<keyword evidence="9" id="KW-1185">Reference proteome</keyword>
<dbReference type="KEGG" id="aram:KAR29_05720"/>
<organism evidence="8 9">
    <name type="scientific">Aminithiophilus ramosus</name>
    <dbReference type="NCBI Taxonomy" id="3029084"/>
    <lineage>
        <taxon>Bacteria</taxon>
        <taxon>Thermotogati</taxon>
        <taxon>Synergistota</taxon>
        <taxon>Synergistia</taxon>
        <taxon>Synergistales</taxon>
        <taxon>Aminithiophilaceae</taxon>
        <taxon>Aminithiophilus</taxon>
    </lineage>
</organism>
<protein>
    <submittedName>
        <fullName evidence="8">ATP--guanido phosphotransferase</fullName>
    </submittedName>
</protein>
<dbReference type="InterPro" id="IPR022414">
    <property type="entry name" value="ATP-guanido_PTrfase_cat"/>
</dbReference>
<dbReference type="Proteomes" id="UP000671879">
    <property type="component" value="Chromosome"/>
</dbReference>
<dbReference type="Gene3D" id="3.30.590.10">
    <property type="entry name" value="Glutamine synthetase/guanido kinase, catalytic domain"/>
    <property type="match status" value="1"/>
</dbReference>
<evidence type="ECO:0000313" key="9">
    <source>
        <dbReference type="Proteomes" id="UP000671879"/>
    </source>
</evidence>
<dbReference type="InterPro" id="IPR014746">
    <property type="entry name" value="Gln_synth/guanido_kin_cat_dom"/>
</dbReference>
<evidence type="ECO:0000256" key="4">
    <source>
        <dbReference type="ARBA" id="ARBA00022840"/>
    </source>
</evidence>
<feature type="binding site" evidence="5">
    <location>
        <position position="120"/>
    </location>
    <ligand>
        <name>ATP</name>
        <dbReference type="ChEBI" id="CHEBI:30616"/>
    </ligand>
</feature>
<evidence type="ECO:0000313" key="8">
    <source>
        <dbReference type="EMBL" id="QTX33370.1"/>
    </source>
</evidence>
<feature type="binding site" evidence="5">
    <location>
        <begin position="171"/>
        <end position="175"/>
    </location>
    <ligand>
        <name>ATP</name>
        <dbReference type="ChEBI" id="CHEBI:30616"/>
    </ligand>
</feature>
<dbReference type="GO" id="GO:0005524">
    <property type="term" value="F:ATP binding"/>
    <property type="evidence" value="ECO:0007669"/>
    <property type="project" value="UniProtKB-UniRule"/>
</dbReference>
<dbReference type="CDD" id="cd07930">
    <property type="entry name" value="bacterial_phosphagen_kinase"/>
    <property type="match status" value="1"/>
</dbReference>
<dbReference type="InterPro" id="IPR022415">
    <property type="entry name" value="ATP-guanido_PTrfase_AS"/>
</dbReference>
<dbReference type="EMBL" id="CP072943">
    <property type="protein sequence ID" value="QTX33370.1"/>
    <property type="molecule type" value="Genomic_DNA"/>
</dbReference>
<accession>A0A9Q7EYC9</accession>
<reference evidence="9" key="1">
    <citation type="submission" date="2021-04" db="EMBL/GenBank/DDBJ databases">
        <title>A novel Synergistetes isolate from a pyrite-forming mixed culture.</title>
        <authorList>
            <person name="Bunk B."/>
            <person name="Sproer C."/>
            <person name="Spring S."/>
            <person name="Pester M."/>
        </authorList>
    </citation>
    <scope>NUCLEOTIDE SEQUENCE [LARGE SCALE GENOMIC DNA]</scope>
    <source>
        <strain evidence="9">J.5.4.2-T.3.5.2</strain>
    </source>
</reference>
<name>A0A9Q7EYC9_9BACT</name>
<feature type="domain" description="Phosphagen kinase C-terminal" evidence="7">
    <location>
        <begin position="22"/>
        <end position="249"/>
    </location>
</feature>
<dbReference type="PANTHER" id="PTHR11547:SF38">
    <property type="entry name" value="ARGININE KINASE 1-RELATED"/>
    <property type="match status" value="1"/>
</dbReference>
<dbReference type="PROSITE" id="PS00112">
    <property type="entry name" value="PHOSPHAGEN_KINASE"/>
    <property type="match status" value="1"/>
</dbReference>
<comment type="similarity">
    <text evidence="5 6">Belongs to the ATP:guanido phosphotransferase family.</text>
</comment>
<feature type="binding site" evidence="5">
    <location>
        <begin position="25"/>
        <end position="29"/>
    </location>
    <ligand>
        <name>ATP</name>
        <dbReference type="ChEBI" id="CHEBI:30616"/>
    </ligand>
</feature>
<proteinExistence type="inferred from homology"/>
<keyword evidence="3 5" id="KW-0418">Kinase</keyword>
<dbReference type="PANTHER" id="PTHR11547">
    <property type="entry name" value="ARGININE OR CREATINE KINASE"/>
    <property type="match status" value="1"/>
</dbReference>
<dbReference type="InterPro" id="IPR000749">
    <property type="entry name" value="ATP-guanido_PTrfase"/>
</dbReference>
<dbReference type="AlphaFoldDB" id="A0A9Q7EYC9"/>
<evidence type="ECO:0000256" key="1">
    <source>
        <dbReference type="ARBA" id="ARBA00022679"/>
    </source>
</evidence>
<dbReference type="SUPFAM" id="SSF55931">
    <property type="entry name" value="Glutamine synthetase/guanido kinase"/>
    <property type="match status" value="1"/>
</dbReference>
<evidence type="ECO:0000256" key="5">
    <source>
        <dbReference type="PROSITE-ProRule" id="PRU00843"/>
    </source>
</evidence>
<dbReference type="GO" id="GO:0004111">
    <property type="term" value="F:creatine kinase activity"/>
    <property type="evidence" value="ECO:0007669"/>
    <property type="project" value="InterPro"/>
</dbReference>